<dbReference type="InterPro" id="IPR020841">
    <property type="entry name" value="PKS_Beta-ketoAc_synthase_dom"/>
</dbReference>
<dbReference type="SMART" id="SM01294">
    <property type="entry name" value="PKS_PP_betabranch"/>
    <property type="match status" value="1"/>
</dbReference>
<dbReference type="InterPro" id="IPR016039">
    <property type="entry name" value="Thiolase-like"/>
</dbReference>
<dbReference type="InterPro" id="IPR023213">
    <property type="entry name" value="CAT-like_dom_sf"/>
</dbReference>
<comment type="caution">
    <text evidence="7">The sequence shown here is derived from an EMBL/GenBank/DDBJ whole genome shotgun (WGS) entry which is preliminary data.</text>
</comment>
<evidence type="ECO:0000259" key="5">
    <source>
        <dbReference type="PROSITE" id="PS50075"/>
    </source>
</evidence>
<dbReference type="CDD" id="cd00833">
    <property type="entry name" value="PKS"/>
    <property type="match status" value="1"/>
</dbReference>
<dbReference type="PROSITE" id="PS50075">
    <property type="entry name" value="CARRIER"/>
    <property type="match status" value="1"/>
</dbReference>
<dbReference type="SUPFAM" id="SSF53901">
    <property type="entry name" value="Thiolase-like"/>
    <property type="match status" value="1"/>
</dbReference>
<dbReference type="Pfam" id="PF00550">
    <property type="entry name" value="PP-binding"/>
    <property type="match status" value="1"/>
</dbReference>
<dbReference type="InterPro" id="IPR014030">
    <property type="entry name" value="Ketoacyl_synth_N"/>
</dbReference>
<organism evidence="7 8">
    <name type="scientific">Kibdelosporangium philippinense</name>
    <dbReference type="NCBI Taxonomy" id="211113"/>
    <lineage>
        <taxon>Bacteria</taxon>
        <taxon>Bacillati</taxon>
        <taxon>Actinomycetota</taxon>
        <taxon>Actinomycetes</taxon>
        <taxon>Pseudonocardiales</taxon>
        <taxon>Pseudonocardiaceae</taxon>
        <taxon>Kibdelosporangium</taxon>
    </lineage>
</organism>
<dbReference type="EMBL" id="JAJVCN010000001">
    <property type="protein sequence ID" value="MCE7001951.1"/>
    <property type="molecule type" value="Genomic_DNA"/>
</dbReference>
<keyword evidence="8" id="KW-1185">Reference proteome</keyword>
<feature type="domain" description="Ketosynthase family 3 (KS3)" evidence="6">
    <location>
        <begin position="13"/>
        <end position="426"/>
    </location>
</feature>
<dbReference type="SUPFAM" id="SSF47336">
    <property type="entry name" value="ACP-like"/>
    <property type="match status" value="1"/>
</dbReference>
<proteinExistence type="predicted"/>
<dbReference type="Gene3D" id="1.10.1200.10">
    <property type="entry name" value="ACP-like"/>
    <property type="match status" value="1"/>
</dbReference>
<dbReference type="Pfam" id="PF16197">
    <property type="entry name" value="KAsynt_C_assoc"/>
    <property type="match status" value="1"/>
</dbReference>
<dbReference type="InterPro" id="IPR050091">
    <property type="entry name" value="PKS_NRPS_Biosynth_Enz"/>
</dbReference>
<dbReference type="PANTHER" id="PTHR43775:SF37">
    <property type="entry name" value="SI:DKEY-61P9.11"/>
    <property type="match status" value="1"/>
</dbReference>
<evidence type="ECO:0000313" key="7">
    <source>
        <dbReference type="EMBL" id="MCE7001951.1"/>
    </source>
</evidence>
<dbReference type="Gene3D" id="3.40.47.10">
    <property type="match status" value="1"/>
</dbReference>
<protein>
    <submittedName>
        <fullName evidence="7">Condensation domain-containing protein</fullName>
    </submittedName>
</protein>
<dbReference type="SMART" id="SM00823">
    <property type="entry name" value="PKS_PP"/>
    <property type="match status" value="1"/>
</dbReference>
<dbReference type="CDD" id="cd19531">
    <property type="entry name" value="LCL_NRPS-like"/>
    <property type="match status" value="1"/>
</dbReference>
<dbReference type="Pfam" id="PF00109">
    <property type="entry name" value="ketoacyl-synt"/>
    <property type="match status" value="1"/>
</dbReference>
<accession>A0ABS8Z1Y3</accession>
<dbReference type="RefSeq" id="WP_233722996.1">
    <property type="nucleotide sequence ID" value="NZ_JAJVCN010000001.1"/>
</dbReference>
<keyword evidence="4" id="KW-0808">Transferase</keyword>
<evidence type="ECO:0000259" key="6">
    <source>
        <dbReference type="PROSITE" id="PS52004"/>
    </source>
</evidence>
<keyword evidence="3" id="KW-0597">Phosphoprotein</keyword>
<dbReference type="Gene3D" id="1.10.1240.100">
    <property type="match status" value="1"/>
</dbReference>
<dbReference type="InterPro" id="IPR020806">
    <property type="entry name" value="PKS_PP-bd"/>
</dbReference>
<dbReference type="Gene3D" id="3.30.559.10">
    <property type="entry name" value="Chloramphenicol acetyltransferase-like domain"/>
    <property type="match status" value="1"/>
</dbReference>
<dbReference type="Gene3D" id="3.30.559.30">
    <property type="entry name" value="Nonribosomal peptide synthetase, condensation domain"/>
    <property type="match status" value="1"/>
</dbReference>
<evidence type="ECO:0000256" key="1">
    <source>
        <dbReference type="ARBA" id="ARBA00001957"/>
    </source>
</evidence>
<gene>
    <name evidence="7" type="ORF">LWC34_03760</name>
</gene>
<reference evidence="7 8" key="1">
    <citation type="submission" date="2021-12" db="EMBL/GenBank/DDBJ databases">
        <title>Genome sequence of Kibdelosporangium philippinense ATCC 49844.</title>
        <authorList>
            <person name="Fedorov E.A."/>
            <person name="Omeragic M."/>
            <person name="Shalygina K.F."/>
            <person name="Maclea K.S."/>
        </authorList>
    </citation>
    <scope>NUCLEOTIDE SEQUENCE [LARGE SCALE GENOMIC DNA]</scope>
    <source>
        <strain evidence="7 8">ATCC 49844</strain>
    </source>
</reference>
<dbReference type="InterPro" id="IPR014031">
    <property type="entry name" value="Ketoacyl_synth_C"/>
</dbReference>
<dbReference type="InterPro" id="IPR001242">
    <property type="entry name" value="Condensation_dom"/>
</dbReference>
<dbReference type="Proteomes" id="UP001521150">
    <property type="component" value="Unassembled WGS sequence"/>
</dbReference>
<dbReference type="Pfam" id="PF00668">
    <property type="entry name" value="Condensation"/>
    <property type="match status" value="1"/>
</dbReference>
<dbReference type="PANTHER" id="PTHR43775">
    <property type="entry name" value="FATTY ACID SYNTHASE"/>
    <property type="match status" value="1"/>
</dbReference>
<dbReference type="InterPro" id="IPR009081">
    <property type="entry name" value="PP-bd_ACP"/>
</dbReference>
<evidence type="ECO:0000256" key="2">
    <source>
        <dbReference type="ARBA" id="ARBA00022450"/>
    </source>
</evidence>
<name>A0ABS8Z1Y3_9PSEU</name>
<dbReference type="PROSITE" id="PS00606">
    <property type="entry name" value="KS3_1"/>
    <property type="match status" value="1"/>
</dbReference>
<feature type="domain" description="Carrier" evidence="5">
    <location>
        <begin position="733"/>
        <end position="808"/>
    </location>
</feature>
<keyword evidence="2" id="KW-0596">Phosphopantetheine</keyword>
<dbReference type="SMART" id="SM00825">
    <property type="entry name" value="PKS_KS"/>
    <property type="match status" value="1"/>
</dbReference>
<evidence type="ECO:0000313" key="8">
    <source>
        <dbReference type="Proteomes" id="UP001521150"/>
    </source>
</evidence>
<dbReference type="SUPFAM" id="SSF52777">
    <property type="entry name" value="CoA-dependent acyltransferases"/>
    <property type="match status" value="2"/>
</dbReference>
<evidence type="ECO:0000256" key="3">
    <source>
        <dbReference type="ARBA" id="ARBA00022553"/>
    </source>
</evidence>
<dbReference type="InterPro" id="IPR032821">
    <property type="entry name" value="PKS_assoc"/>
</dbReference>
<dbReference type="Gene3D" id="3.30.70.3290">
    <property type="match status" value="1"/>
</dbReference>
<dbReference type="InterPro" id="IPR036736">
    <property type="entry name" value="ACP-like_sf"/>
</dbReference>
<comment type="cofactor">
    <cofactor evidence="1">
        <name>pantetheine 4'-phosphate</name>
        <dbReference type="ChEBI" id="CHEBI:47942"/>
    </cofactor>
</comment>
<dbReference type="PROSITE" id="PS52004">
    <property type="entry name" value="KS3_2"/>
    <property type="match status" value="1"/>
</dbReference>
<dbReference type="InterPro" id="IPR018201">
    <property type="entry name" value="Ketoacyl_synth_AS"/>
</dbReference>
<evidence type="ECO:0000256" key="4">
    <source>
        <dbReference type="ARBA" id="ARBA00022679"/>
    </source>
</evidence>
<dbReference type="Pfam" id="PF02801">
    <property type="entry name" value="Ketoacyl-synt_C"/>
    <property type="match status" value="1"/>
</dbReference>
<sequence>MQSIGIEPATVAFQPVAIVGVAAELPGAGDLDALAALVEQRRDLVGVVPPERRADAGMTVDEPLAECALLDRVDAFDHAFFGLSLREARQMDPQQRALLELSCRAIWDGGRSLTQLRGSRTAVVFGAAAEEYSTLLDPAAQPMVTGLLPAAQAGRVAHALDLRGPAAAVDTACSSSLSAVLDACRRLGAGEVEWALAGGVRLFPVPPSANEPGAESIVSPGGRSRSFDAAADGTGLGEGGAVFLLKLLSHAQADGDPVHAVIIGGASNHDGGRSNGFAAPSAEAQEELLLTAWQSAGVHPNSVGFIEAHGTGTRLGDPIEFQALTAAFVRRTGRTGFCVLSSVKSNLGHLDSAAGAAGLAKAIVALREGRRYASAHFTTPNPLLETGNSALVLSSATESWETSAQRRAGVSSFGLTGTNVHLVVEQAPPVWREDAPAVGELVIPVAARSAAGLRSHARVLADHLRAHPERFADAAAVQALGRDHERVRACVRAATAEEAVAALDRIADGDDIAETTPAVPVLLLPHEDVPVDAAAWATAFPALGGPSHPMADRLAPVRALIHAGVSDRIVIGSGSGNLLLDILRGETDAATAAANAASLGVVAPPDAARVDAAMTTIAAQGRPVCVTPWRGGLVDVMGAVVPRHDGESFAFDADAAPRTALADLIAALYRTGVDIDWAKCVDFLGGYGRRSSVPTALFERTRCWVEKPYNGRATARPAEPVAEAVPVHRLKEDDGTPAEIALAAIWCDVLETESVSRDDDFFDLGGDSLMQVQLENAIQADFGIEIAFDAFYDHTTLRELAAHIAALAPVTDAGGPTHDPGRDRAPATHSQRRMWLLQQLAPDSGAYNVAAAYELDGPVDVDTLRAALDALAARHGVLRTRLVLEDGELVQRVEPPAPFDLTVATLAPGSEAADELRAHAARPFDLAAAGAARGLLLRDGDRAWLQLVLHHAICDEQSMGLLLDDLVAHYAALRDDTPPPAAPALQFVDWAAWEHGQERAQDADYWLERLRGAPTELPLPTDFPYGAQQDYRGAWLDLEVPAELVKRVREEARTRNGTLFTWLMTAYAAWLARLTQAEDFIVGVPIAGRHRVEAENLPGCFINTLALRVDASGDPSFTTLFDRVRAGLVGAFAHQRHPFDVLVEQVGAGGDAARPPLVQTLLSLQGAGGDAERRLGEAAMSPVQVDTATSWFDLSAVLWEEPAGGLGGILAYCTALFEQATAAAFRRDWLALIEAGLTEPHESIHTLLEEDSW</sequence>